<dbReference type="GO" id="GO:0030246">
    <property type="term" value="F:carbohydrate binding"/>
    <property type="evidence" value="ECO:0007669"/>
    <property type="project" value="InterPro"/>
</dbReference>
<sequence length="319" mass="35953">MKTNDDITYLEKIANISHDYYLTKLSIGEISEKYKLSRYLISRYLDDALEQGLVKITINAPQERNFELEKKFRQLFPIKNIFIIKDSENPSLKNENVIAFAAKHIQSLIENSQVVGMAWGDTVYRVIDAFSAKVKEDLVFTQFIGENMKYKSAAGSGRMVEKAAAKYSAQFVTIAGPLYIVNNQARELLKREPAFNRAGNLIKKLDLIFCGIGTLSSIESIPAWNENKSIIFPGVNFKNVAGMLYGRPYNIDGQFLNLADDKVFGSNIKSILSVPRRIAFTNSKFKARAMLGALRGRLLTDIIIDESIAQRILMEAGRD</sequence>
<gene>
    <name evidence="7" type="ORF">ATX59_01995</name>
    <name evidence="6" type="ORF">GA838_05360</name>
    <name evidence="8" type="ORF">OENI_0380</name>
</gene>
<protein>
    <submittedName>
        <fullName evidence="7 8">Citrate lyase</fullName>
    </submittedName>
    <submittedName>
        <fullName evidence="6">Sugar-binding transcriptional regulator</fullName>
    </submittedName>
</protein>
<proteinExistence type="inferred from homology"/>
<dbReference type="Gene3D" id="1.10.10.10">
    <property type="entry name" value="Winged helix-like DNA-binding domain superfamily/Winged helix DNA-binding domain"/>
    <property type="match status" value="1"/>
</dbReference>
<dbReference type="PANTHER" id="PTHR34294:SF1">
    <property type="entry name" value="TRANSCRIPTIONAL REGULATOR LSRR"/>
    <property type="match status" value="1"/>
</dbReference>
<evidence type="ECO:0000313" key="9">
    <source>
        <dbReference type="Proteomes" id="UP000181728"/>
    </source>
</evidence>
<dbReference type="InterPro" id="IPR037171">
    <property type="entry name" value="NagB/RpiA_transferase-like"/>
</dbReference>
<evidence type="ECO:0000256" key="2">
    <source>
        <dbReference type="ARBA" id="ARBA00023015"/>
    </source>
</evidence>
<organism evidence="6 11">
    <name type="scientific">Oenococcus oeni</name>
    <name type="common">Leuconostoc oenos</name>
    <dbReference type="NCBI Taxonomy" id="1247"/>
    <lineage>
        <taxon>Bacteria</taxon>
        <taxon>Bacillati</taxon>
        <taxon>Bacillota</taxon>
        <taxon>Bacilli</taxon>
        <taxon>Lactobacillales</taxon>
        <taxon>Lactobacillaceae</taxon>
        <taxon>Oenococcus</taxon>
    </lineage>
</organism>
<reference evidence="7 9" key="1">
    <citation type="journal article" date="2016" name="BMC Genomics">
        <title>Consensus pan-genome assembly of the specialised wine bacterium Oenococcus oeni.</title>
        <authorList>
            <person name="Sternes P.R."/>
            <person name="Borneman A.R."/>
        </authorList>
    </citation>
    <scope>NUCLEOTIDE SEQUENCE [LARGE SCALE GENOMIC DNA]</scope>
    <source>
        <strain evidence="7 9">AWRIB661</strain>
    </source>
</reference>
<dbReference type="GO" id="GO:0016829">
    <property type="term" value="F:lyase activity"/>
    <property type="evidence" value="ECO:0007669"/>
    <property type="project" value="UniProtKB-KW"/>
</dbReference>
<dbReference type="GO" id="GO:0003677">
    <property type="term" value="F:DNA binding"/>
    <property type="evidence" value="ECO:0007669"/>
    <property type="project" value="UniProtKB-KW"/>
</dbReference>
<dbReference type="Proteomes" id="UP000181728">
    <property type="component" value="Unassembled WGS sequence"/>
</dbReference>
<dbReference type="Proteomes" id="UP001281024">
    <property type="component" value="Unassembled WGS sequence"/>
</dbReference>
<dbReference type="InterPro" id="IPR007324">
    <property type="entry name" value="Sugar-bd_dom_put"/>
</dbReference>
<comment type="similarity">
    <text evidence="1">Belongs to the SorC transcriptional regulatory family.</text>
</comment>
<dbReference type="EMBL" id="WERV01000003">
    <property type="protein sequence ID" value="MDV7715187.1"/>
    <property type="molecule type" value="Genomic_DNA"/>
</dbReference>
<keyword evidence="3" id="KW-0238">DNA-binding</keyword>
<keyword evidence="4" id="KW-0804">Transcription</keyword>
<dbReference type="InterPro" id="IPR051054">
    <property type="entry name" value="SorC_transcr_regulators"/>
</dbReference>
<evidence type="ECO:0000259" key="5">
    <source>
        <dbReference type="Pfam" id="PF04198"/>
    </source>
</evidence>
<dbReference type="EMBL" id="MLOK01000023">
    <property type="protein sequence ID" value="OIM21851.1"/>
    <property type="molecule type" value="Genomic_DNA"/>
</dbReference>
<evidence type="ECO:0000256" key="4">
    <source>
        <dbReference type="ARBA" id="ARBA00023163"/>
    </source>
</evidence>
<dbReference type="Gene3D" id="3.40.50.1360">
    <property type="match status" value="1"/>
</dbReference>
<reference evidence="6" key="3">
    <citation type="submission" date="2019-10" db="EMBL/GenBank/DDBJ databases">
        <title>Malate fermentation in French cider.</title>
        <authorList>
            <person name="Cousin F.J."/>
            <person name="Medina Fernandez S."/>
            <person name="Misery B."/>
            <person name="Laplace J.-M."/>
            <person name="Cretenet M."/>
        </authorList>
    </citation>
    <scope>NUCLEOTIDE SEQUENCE</scope>
    <source>
        <strain evidence="6">UCMA15129</strain>
    </source>
</reference>
<evidence type="ECO:0000313" key="10">
    <source>
        <dbReference type="Proteomes" id="UP000294726"/>
    </source>
</evidence>
<feature type="domain" description="Sugar-binding" evidence="5">
    <location>
        <begin position="62"/>
        <end position="313"/>
    </location>
</feature>
<dbReference type="Proteomes" id="UP000294726">
    <property type="component" value="Chromosome"/>
</dbReference>
<evidence type="ECO:0000313" key="8">
    <source>
        <dbReference type="EMBL" id="VDB97376.1"/>
    </source>
</evidence>
<dbReference type="PANTHER" id="PTHR34294">
    <property type="entry name" value="TRANSCRIPTIONAL REGULATOR-RELATED"/>
    <property type="match status" value="1"/>
</dbReference>
<dbReference type="Pfam" id="PF04198">
    <property type="entry name" value="Sugar-bind"/>
    <property type="match status" value="1"/>
</dbReference>
<evidence type="ECO:0000313" key="7">
    <source>
        <dbReference type="EMBL" id="OIM21851.1"/>
    </source>
</evidence>
<evidence type="ECO:0000256" key="3">
    <source>
        <dbReference type="ARBA" id="ARBA00023125"/>
    </source>
</evidence>
<evidence type="ECO:0000313" key="6">
    <source>
        <dbReference type="EMBL" id="MDV7715187.1"/>
    </source>
</evidence>
<dbReference type="SUPFAM" id="SSF100950">
    <property type="entry name" value="NagB/RpiA/CoA transferase-like"/>
    <property type="match status" value="1"/>
</dbReference>
<reference evidence="8 10" key="2">
    <citation type="submission" date="2018-08" db="EMBL/GenBank/DDBJ databases">
        <authorList>
            <person name="Lorentzen P. G. S. M."/>
        </authorList>
    </citation>
    <scope>NUCLEOTIDE SEQUENCE [LARGE SCALE GENOMIC DNA]</scope>
    <source>
        <strain evidence="8 10">CRBO_1381</strain>
    </source>
</reference>
<dbReference type="RefSeq" id="WP_002822356.1">
    <property type="nucleotide sequence ID" value="NZ_CP038451.1"/>
</dbReference>
<dbReference type="InterPro" id="IPR036388">
    <property type="entry name" value="WH-like_DNA-bd_sf"/>
</dbReference>
<evidence type="ECO:0000313" key="11">
    <source>
        <dbReference type="Proteomes" id="UP001281024"/>
    </source>
</evidence>
<dbReference type="AlphaFoldDB" id="A0A483BCN3"/>
<keyword evidence="2" id="KW-0805">Transcription regulation</keyword>
<name>A0A483BCN3_OENOE</name>
<evidence type="ECO:0000256" key="1">
    <source>
        <dbReference type="ARBA" id="ARBA00010466"/>
    </source>
</evidence>
<keyword evidence="7" id="KW-0456">Lyase</keyword>
<dbReference type="EMBL" id="LR031358">
    <property type="protein sequence ID" value="VDB97376.1"/>
    <property type="molecule type" value="Genomic_DNA"/>
</dbReference>
<accession>A0A483BCN3</accession>